<sequence>MKILYFYPENPLNKTQGNNVRALALLEYFRTRNIAVDFVSIESNDFTENELNKIKSEKLAHNTYLLPKFIRKKNQIKYFFYYSLPNNLKLKIGLFDRTRLKHIESFNSILKANEYDVIIISYIYWSKLVRKSPNLKNAKLMIDTHDFLTSQVQKKKHFQLGRFFQKEVEILNTFDKILAISPEEKYLFSQFINKEIALATHALPSKNDTRTEPEYDLIYVASDNEHNIKAVNWFFNKVYPLLSKSIKIVVIGKICRHIGEFDNVEKISFVEDLDTFYRQSKVAICPMLSGTGVKIKVIEALSFGIPTVCNERGVDGLLNKTNNGCLVSNDPNEFAHYIDKLLTNAFFYTAISSEATSFFNNYLSLEANYKLFDKVFELKSVNSLKNSL</sequence>
<proteinExistence type="predicted"/>
<dbReference type="PANTHER" id="PTHR46401">
    <property type="entry name" value="GLYCOSYLTRANSFERASE WBBK-RELATED"/>
    <property type="match status" value="1"/>
</dbReference>
<organism evidence="2 3">
    <name type="scientific">Flavobacterium crocinum</name>
    <dbReference type="NCBI Taxonomy" id="2183896"/>
    <lineage>
        <taxon>Bacteria</taxon>
        <taxon>Pseudomonadati</taxon>
        <taxon>Bacteroidota</taxon>
        <taxon>Flavobacteriia</taxon>
        <taxon>Flavobacteriales</taxon>
        <taxon>Flavobacteriaceae</taxon>
        <taxon>Flavobacterium</taxon>
    </lineage>
</organism>
<gene>
    <name evidence="2" type="ORF">HYN56_04640</name>
</gene>
<dbReference type="CDD" id="cd03801">
    <property type="entry name" value="GT4_PimA-like"/>
    <property type="match status" value="1"/>
</dbReference>
<keyword evidence="1 2" id="KW-0808">Transferase</keyword>
<dbReference type="Pfam" id="PF13692">
    <property type="entry name" value="Glyco_trans_1_4"/>
    <property type="match status" value="1"/>
</dbReference>
<dbReference type="OrthoDB" id="1059846at2"/>
<dbReference type="SUPFAM" id="SSF53756">
    <property type="entry name" value="UDP-Glycosyltransferase/glycogen phosphorylase"/>
    <property type="match status" value="1"/>
</dbReference>
<dbReference type="RefSeq" id="WP_109191111.1">
    <property type="nucleotide sequence ID" value="NZ_CP029255.1"/>
</dbReference>
<dbReference type="GO" id="GO:0009103">
    <property type="term" value="P:lipopolysaccharide biosynthetic process"/>
    <property type="evidence" value="ECO:0007669"/>
    <property type="project" value="TreeGrafter"/>
</dbReference>
<reference evidence="2 3" key="1">
    <citation type="submission" date="2018-05" db="EMBL/GenBank/DDBJ databases">
        <title>Genome sequencing of Flavobacterium sp. HYN0056.</title>
        <authorList>
            <person name="Yi H."/>
            <person name="Baek C."/>
        </authorList>
    </citation>
    <scope>NUCLEOTIDE SEQUENCE [LARGE SCALE GENOMIC DNA]</scope>
    <source>
        <strain evidence="2 3">HYN0056</strain>
    </source>
</reference>
<protein>
    <submittedName>
        <fullName evidence="2">Glycosyl transferase group 1</fullName>
    </submittedName>
</protein>
<dbReference type="AlphaFoldDB" id="A0A2S1YHJ8"/>
<dbReference type="PANTHER" id="PTHR46401:SF2">
    <property type="entry name" value="GLYCOSYLTRANSFERASE WBBK-RELATED"/>
    <property type="match status" value="1"/>
</dbReference>
<dbReference type="Gene3D" id="3.40.50.2000">
    <property type="entry name" value="Glycogen Phosphorylase B"/>
    <property type="match status" value="1"/>
</dbReference>
<name>A0A2S1YHJ8_9FLAO</name>
<evidence type="ECO:0000256" key="1">
    <source>
        <dbReference type="ARBA" id="ARBA00022679"/>
    </source>
</evidence>
<dbReference type="KEGG" id="fcr:HYN56_04640"/>
<dbReference type="Proteomes" id="UP000245250">
    <property type="component" value="Chromosome"/>
</dbReference>
<keyword evidence="3" id="KW-1185">Reference proteome</keyword>
<accession>A0A2S1YHJ8</accession>
<evidence type="ECO:0000313" key="3">
    <source>
        <dbReference type="Proteomes" id="UP000245250"/>
    </source>
</evidence>
<dbReference type="GO" id="GO:0016757">
    <property type="term" value="F:glycosyltransferase activity"/>
    <property type="evidence" value="ECO:0007669"/>
    <property type="project" value="TreeGrafter"/>
</dbReference>
<dbReference type="EMBL" id="CP029255">
    <property type="protein sequence ID" value="AWK03547.1"/>
    <property type="molecule type" value="Genomic_DNA"/>
</dbReference>
<evidence type="ECO:0000313" key="2">
    <source>
        <dbReference type="EMBL" id="AWK03547.1"/>
    </source>
</evidence>